<evidence type="ECO:0000256" key="10">
    <source>
        <dbReference type="ARBA" id="ARBA00022840"/>
    </source>
</evidence>
<evidence type="ECO:0000256" key="9">
    <source>
        <dbReference type="ARBA" id="ARBA00022777"/>
    </source>
</evidence>
<dbReference type="GO" id="GO:0005886">
    <property type="term" value="C:plasma membrane"/>
    <property type="evidence" value="ECO:0007669"/>
    <property type="project" value="UniProtKB-SubCell"/>
</dbReference>
<keyword evidence="7 14" id="KW-0812">Transmembrane</keyword>
<feature type="transmembrane region" description="Helical" evidence="14">
    <location>
        <begin position="7"/>
        <end position="29"/>
    </location>
</feature>
<keyword evidence="18" id="KW-1185">Reference proteome</keyword>
<reference evidence="17" key="1">
    <citation type="submission" date="2021-10" db="EMBL/GenBank/DDBJ databases">
        <title>Anaerobic single-cell dispensing facilitates the cultivation of human gut bacteria.</title>
        <authorList>
            <person name="Afrizal A."/>
        </authorList>
    </citation>
    <scope>NUCLEOTIDE SEQUENCE</scope>
    <source>
        <strain evidence="17">CLA-AA-H215</strain>
    </source>
</reference>
<dbReference type="PRINTS" id="PR00344">
    <property type="entry name" value="BCTRLSENSOR"/>
</dbReference>
<dbReference type="PROSITE" id="PS50885">
    <property type="entry name" value="HAMP"/>
    <property type="match status" value="1"/>
</dbReference>
<dbReference type="EMBL" id="JAJEQR010000039">
    <property type="protein sequence ID" value="MCC2231795.1"/>
    <property type="molecule type" value="Genomic_DNA"/>
</dbReference>
<dbReference type="CDD" id="cd06225">
    <property type="entry name" value="HAMP"/>
    <property type="match status" value="1"/>
</dbReference>
<dbReference type="SMART" id="SM00304">
    <property type="entry name" value="HAMP"/>
    <property type="match status" value="1"/>
</dbReference>
<evidence type="ECO:0000256" key="11">
    <source>
        <dbReference type="ARBA" id="ARBA00022989"/>
    </source>
</evidence>
<evidence type="ECO:0000256" key="6">
    <source>
        <dbReference type="ARBA" id="ARBA00022679"/>
    </source>
</evidence>
<dbReference type="SUPFAM" id="SSF47384">
    <property type="entry name" value="Homodimeric domain of signal transducing histidine kinase"/>
    <property type="match status" value="1"/>
</dbReference>
<feature type="transmembrane region" description="Helical" evidence="14">
    <location>
        <begin position="184"/>
        <end position="205"/>
    </location>
</feature>
<dbReference type="InterPro" id="IPR050398">
    <property type="entry name" value="HssS/ArlS-like"/>
</dbReference>
<dbReference type="GO" id="GO:0005524">
    <property type="term" value="F:ATP binding"/>
    <property type="evidence" value="ECO:0007669"/>
    <property type="project" value="UniProtKB-KW"/>
</dbReference>
<evidence type="ECO:0000256" key="1">
    <source>
        <dbReference type="ARBA" id="ARBA00000085"/>
    </source>
</evidence>
<evidence type="ECO:0000256" key="13">
    <source>
        <dbReference type="ARBA" id="ARBA00023136"/>
    </source>
</evidence>
<evidence type="ECO:0000313" key="17">
    <source>
        <dbReference type="EMBL" id="MCC2231795.1"/>
    </source>
</evidence>
<dbReference type="SMART" id="SM00387">
    <property type="entry name" value="HATPase_c"/>
    <property type="match status" value="1"/>
</dbReference>
<evidence type="ECO:0000256" key="12">
    <source>
        <dbReference type="ARBA" id="ARBA00023012"/>
    </source>
</evidence>
<dbReference type="InterPro" id="IPR036097">
    <property type="entry name" value="HisK_dim/P_sf"/>
</dbReference>
<evidence type="ECO:0000256" key="7">
    <source>
        <dbReference type="ARBA" id="ARBA00022692"/>
    </source>
</evidence>
<organism evidence="17 18">
    <name type="scientific">Hominifimenecus microfluidus</name>
    <dbReference type="NCBI Taxonomy" id="2885348"/>
    <lineage>
        <taxon>Bacteria</taxon>
        <taxon>Bacillati</taxon>
        <taxon>Bacillota</taxon>
        <taxon>Clostridia</taxon>
        <taxon>Lachnospirales</taxon>
        <taxon>Lachnospiraceae</taxon>
        <taxon>Hominifimenecus</taxon>
    </lineage>
</organism>
<keyword evidence="13 14" id="KW-0472">Membrane</keyword>
<evidence type="ECO:0000256" key="8">
    <source>
        <dbReference type="ARBA" id="ARBA00022741"/>
    </source>
</evidence>
<keyword evidence="4" id="KW-1003">Cell membrane</keyword>
<dbReference type="InterPro" id="IPR005467">
    <property type="entry name" value="His_kinase_dom"/>
</dbReference>
<dbReference type="InterPro" id="IPR036890">
    <property type="entry name" value="HATPase_C_sf"/>
</dbReference>
<feature type="domain" description="Histidine kinase" evidence="15">
    <location>
        <begin position="272"/>
        <end position="492"/>
    </location>
</feature>
<dbReference type="SMART" id="SM00388">
    <property type="entry name" value="HisKA"/>
    <property type="match status" value="1"/>
</dbReference>
<keyword evidence="9 17" id="KW-0418">Kinase</keyword>
<keyword evidence="12" id="KW-0902">Two-component regulatory system</keyword>
<dbReference type="Gene3D" id="3.30.565.10">
    <property type="entry name" value="Histidine kinase-like ATPase, C-terminal domain"/>
    <property type="match status" value="1"/>
</dbReference>
<keyword evidence="6" id="KW-0808">Transferase</keyword>
<comment type="subcellular location">
    <subcellularLocation>
        <location evidence="2">Cell membrane</location>
        <topology evidence="2">Multi-pass membrane protein</topology>
    </subcellularLocation>
</comment>
<dbReference type="Proteomes" id="UP001198182">
    <property type="component" value="Unassembled WGS sequence"/>
</dbReference>
<comment type="caution">
    <text evidence="17">The sequence shown here is derived from an EMBL/GenBank/DDBJ whole genome shotgun (WGS) entry which is preliminary data.</text>
</comment>
<dbReference type="InterPro" id="IPR003661">
    <property type="entry name" value="HisK_dim/P_dom"/>
</dbReference>
<dbReference type="InterPro" id="IPR003660">
    <property type="entry name" value="HAMP_dom"/>
</dbReference>
<sequence>MKFRTKMIVVFLTVILAPVLMLVLTFWGINRIQIESLRQSYGITDTEGLIASDYFQMFSRLTQSMRDSAQEILDGDVACLTDPDYLDTFNEELEEKNSFLVIRRDGEIVYSGDDSIGKELYRRLPEYAGKTETLDMEGFYLGGKFQYLVSQRDFLFNDGSEGSLFIVTSVSAMLPAINGIIRDVIYITLLVLILTAFLLVVWLYSSMVRPLGTLRKATREIRDGNLDFAIDVEGRDEISELCMDFEQMRRHLKENAEEKMKYDSDSKVLISNISHDLKTPITAIKGYCEGIMDGVASSPEKLDKYVRTIYNKANDMANLIDELSIYSKIDTNRIPYNFTQIHVDDYFRDCADELRMDLESKNIDLTYYNYLDEDAVIIGDAEQLKRVVNNIVSNSVKYLDKKKGIINIRIRDAGDFVQIELEDNGSGIAKKDLPYIFDRFFRADASRNSSTGGSGIGLSIVKKIIEDHGGRIWATSREGTGTIMHFVLRKYQEVPANE</sequence>
<dbReference type="Gene3D" id="6.10.340.10">
    <property type="match status" value="1"/>
</dbReference>
<evidence type="ECO:0000259" key="15">
    <source>
        <dbReference type="PROSITE" id="PS50109"/>
    </source>
</evidence>
<dbReference type="EC" id="2.7.13.3" evidence="3"/>
<evidence type="ECO:0000256" key="4">
    <source>
        <dbReference type="ARBA" id="ARBA00022475"/>
    </source>
</evidence>
<keyword evidence="10" id="KW-0067">ATP-binding</keyword>
<dbReference type="RefSeq" id="WP_308454280.1">
    <property type="nucleotide sequence ID" value="NZ_JAJEQR010000039.1"/>
</dbReference>
<dbReference type="InterPro" id="IPR004358">
    <property type="entry name" value="Sig_transdc_His_kin-like_C"/>
</dbReference>
<dbReference type="PANTHER" id="PTHR45528:SF1">
    <property type="entry name" value="SENSOR HISTIDINE KINASE CPXA"/>
    <property type="match status" value="1"/>
</dbReference>
<dbReference type="CDD" id="cd00082">
    <property type="entry name" value="HisKA"/>
    <property type="match status" value="1"/>
</dbReference>
<evidence type="ECO:0000256" key="3">
    <source>
        <dbReference type="ARBA" id="ARBA00012438"/>
    </source>
</evidence>
<name>A0AAE3ECC0_9FIRM</name>
<dbReference type="InterPro" id="IPR003594">
    <property type="entry name" value="HATPase_dom"/>
</dbReference>
<evidence type="ECO:0000256" key="5">
    <source>
        <dbReference type="ARBA" id="ARBA00022553"/>
    </source>
</evidence>
<dbReference type="Pfam" id="PF00512">
    <property type="entry name" value="HisKA"/>
    <property type="match status" value="1"/>
</dbReference>
<dbReference type="GO" id="GO:0000155">
    <property type="term" value="F:phosphorelay sensor kinase activity"/>
    <property type="evidence" value="ECO:0007669"/>
    <property type="project" value="InterPro"/>
</dbReference>
<dbReference type="Pfam" id="PF00672">
    <property type="entry name" value="HAMP"/>
    <property type="match status" value="1"/>
</dbReference>
<protein>
    <recommendedName>
        <fullName evidence="3">histidine kinase</fullName>
        <ecNumber evidence="3">2.7.13.3</ecNumber>
    </recommendedName>
</protein>
<dbReference type="AlphaFoldDB" id="A0AAE3ECC0"/>
<gene>
    <name evidence="17" type="ORF">LKD81_12440</name>
</gene>
<feature type="domain" description="HAMP" evidence="16">
    <location>
        <begin position="205"/>
        <end position="257"/>
    </location>
</feature>
<dbReference type="PANTHER" id="PTHR45528">
    <property type="entry name" value="SENSOR HISTIDINE KINASE CPXA"/>
    <property type="match status" value="1"/>
</dbReference>
<dbReference type="Pfam" id="PF02518">
    <property type="entry name" value="HATPase_c"/>
    <property type="match status" value="1"/>
</dbReference>
<keyword evidence="8" id="KW-0547">Nucleotide-binding</keyword>
<evidence type="ECO:0000256" key="14">
    <source>
        <dbReference type="SAM" id="Phobius"/>
    </source>
</evidence>
<dbReference type="SUPFAM" id="SSF55874">
    <property type="entry name" value="ATPase domain of HSP90 chaperone/DNA topoisomerase II/histidine kinase"/>
    <property type="match status" value="1"/>
</dbReference>
<evidence type="ECO:0000313" key="18">
    <source>
        <dbReference type="Proteomes" id="UP001198182"/>
    </source>
</evidence>
<keyword evidence="5" id="KW-0597">Phosphoprotein</keyword>
<dbReference type="FunFam" id="3.30.565.10:FF:000006">
    <property type="entry name" value="Sensor histidine kinase WalK"/>
    <property type="match status" value="1"/>
</dbReference>
<accession>A0AAE3ECC0</accession>
<dbReference type="PROSITE" id="PS50109">
    <property type="entry name" value="HIS_KIN"/>
    <property type="match status" value="1"/>
</dbReference>
<dbReference type="Gene3D" id="1.10.287.130">
    <property type="match status" value="1"/>
</dbReference>
<proteinExistence type="predicted"/>
<dbReference type="SUPFAM" id="SSF158472">
    <property type="entry name" value="HAMP domain-like"/>
    <property type="match status" value="1"/>
</dbReference>
<evidence type="ECO:0000259" key="16">
    <source>
        <dbReference type="PROSITE" id="PS50885"/>
    </source>
</evidence>
<comment type="catalytic activity">
    <reaction evidence="1">
        <text>ATP + protein L-histidine = ADP + protein N-phospho-L-histidine.</text>
        <dbReference type="EC" id="2.7.13.3"/>
    </reaction>
</comment>
<evidence type="ECO:0000256" key="2">
    <source>
        <dbReference type="ARBA" id="ARBA00004651"/>
    </source>
</evidence>
<keyword evidence="11 14" id="KW-1133">Transmembrane helix</keyword>